<comment type="caution">
    <text evidence="1">The sequence shown here is derived from an EMBL/GenBank/DDBJ whole genome shotgun (WGS) entry which is preliminary data.</text>
</comment>
<dbReference type="RefSeq" id="WP_191617063.1">
    <property type="nucleotide sequence ID" value="NZ_JACYFG010000023.1"/>
</dbReference>
<gene>
    <name evidence="1" type="ORF">IEN85_10575</name>
</gene>
<name>A0A927F7L0_9BACT</name>
<dbReference type="Proteomes" id="UP000622317">
    <property type="component" value="Unassembled WGS sequence"/>
</dbReference>
<evidence type="ECO:0000313" key="1">
    <source>
        <dbReference type="EMBL" id="MBD5779933.1"/>
    </source>
</evidence>
<organism evidence="1 2">
    <name type="scientific">Pelagicoccus enzymogenes</name>
    <dbReference type="NCBI Taxonomy" id="2773457"/>
    <lineage>
        <taxon>Bacteria</taxon>
        <taxon>Pseudomonadati</taxon>
        <taxon>Verrucomicrobiota</taxon>
        <taxon>Opitutia</taxon>
        <taxon>Puniceicoccales</taxon>
        <taxon>Pelagicoccaceae</taxon>
        <taxon>Pelagicoccus</taxon>
    </lineage>
</organism>
<evidence type="ECO:0000313" key="2">
    <source>
        <dbReference type="Proteomes" id="UP000622317"/>
    </source>
</evidence>
<protein>
    <submittedName>
        <fullName evidence="1">Uncharacterized protein</fullName>
    </submittedName>
</protein>
<keyword evidence="2" id="KW-1185">Reference proteome</keyword>
<proteinExistence type="predicted"/>
<reference evidence="1" key="1">
    <citation type="submission" date="2020-09" db="EMBL/GenBank/DDBJ databases">
        <title>Pelagicoccus enzymogenes sp. nov. with an EPS production, isolated from marine sediment.</title>
        <authorList>
            <person name="Feng X."/>
        </authorList>
    </citation>
    <scope>NUCLEOTIDE SEQUENCE</scope>
    <source>
        <strain evidence="1">NFK12</strain>
    </source>
</reference>
<dbReference type="AlphaFoldDB" id="A0A927F7L0"/>
<dbReference type="EMBL" id="JACYFG010000023">
    <property type="protein sequence ID" value="MBD5779933.1"/>
    <property type="molecule type" value="Genomic_DNA"/>
</dbReference>
<sequence length="156" mass="18215">MENEWIDTIDTALKIGLGALIAGFFGWLGNRQNHNHELNKEQRKRRIEDLQKKEDRFVDFLSRSQNLVQSHLYTSLDAGSNEYQEYLRSFNLLQISNSDEVRMAAYNLMDATNQFAIGNKNTPDMDYQKSLRKNFDEKLGFFQKVAQLEISKTEIT</sequence>
<accession>A0A927F7L0</accession>